<gene>
    <name evidence="6" type="primary">flgG_1</name>
    <name evidence="7" type="ORF">CLCOS_04410</name>
    <name evidence="6" type="ORF">WX73_02529</name>
</gene>
<name>A0A162J272_9CLOT</name>
<comment type="caution">
    <text evidence="6">The sequence shown here is derived from an EMBL/GenBank/DDBJ whole genome shotgun (WGS) entry which is preliminary data.</text>
</comment>
<comment type="subcellular location">
    <subcellularLocation>
        <location evidence="2">Bacterial flagellum basal body</location>
    </subcellularLocation>
</comment>
<dbReference type="Pfam" id="PF22692">
    <property type="entry name" value="LlgE_F_G_D1"/>
    <property type="match status" value="1"/>
</dbReference>
<dbReference type="Proteomes" id="UP000077384">
    <property type="component" value="Unassembled WGS sequence"/>
</dbReference>
<keyword evidence="6" id="KW-0282">Flagellum</keyword>
<reference evidence="7 9" key="2">
    <citation type="journal article" date="2016" name="Front. Microbiol.">
        <title>Industrial Acetogenic Biocatalysts: A Comparative Metabolic and Genomic Analysis.</title>
        <authorList>
            <person name="Bengelsdorf F."/>
            <person name="Poehlein A."/>
            <person name="Sonja S."/>
            <person name="Erz C."/>
            <person name="Hummel T."/>
            <person name="Hoffmeister S."/>
            <person name="Daniel R."/>
            <person name="Durre P."/>
        </authorList>
    </citation>
    <scope>NUCLEOTIDE SEQUENCE [LARGE SCALE GENOMIC DNA]</scope>
    <source>
        <strain evidence="7 9">PTA-10522</strain>
    </source>
</reference>
<dbReference type="InterPro" id="IPR020013">
    <property type="entry name" value="Flagellar_FlgE/F/G"/>
</dbReference>
<dbReference type="EMBL" id="LROR01000026">
    <property type="protein sequence ID" value="OBR97383.1"/>
    <property type="molecule type" value="Genomic_DNA"/>
</dbReference>
<evidence type="ECO:0000313" key="7">
    <source>
        <dbReference type="EMBL" id="OBR97383.1"/>
    </source>
</evidence>
<keyword evidence="9" id="KW-1185">Reference proteome</keyword>
<keyword evidence="6" id="KW-0966">Cell projection</keyword>
<keyword evidence="6" id="KW-0969">Cilium</keyword>
<evidence type="ECO:0000313" key="8">
    <source>
        <dbReference type="Proteomes" id="UP000077384"/>
    </source>
</evidence>
<comment type="similarity">
    <text evidence="1 2">Belongs to the flagella basal body rod proteins family.</text>
</comment>
<evidence type="ECO:0000313" key="9">
    <source>
        <dbReference type="Proteomes" id="UP000093694"/>
    </source>
</evidence>
<dbReference type="Pfam" id="PF00460">
    <property type="entry name" value="Flg_bb_rod"/>
    <property type="match status" value="1"/>
</dbReference>
<reference evidence="6 8" key="1">
    <citation type="journal article" date="2015" name="Biotechnol. Bioeng.">
        <title>Genome sequence and phenotypic characterization of Caulobacter segnis.</title>
        <authorList>
            <person name="Patel S."/>
            <person name="Fletcher B."/>
            <person name="Scott D.C."/>
            <person name="Ely B."/>
        </authorList>
    </citation>
    <scope>NUCLEOTIDE SEQUENCE [LARGE SCALE GENOMIC DNA]</scope>
    <source>
        <strain evidence="6 8">PS02</strain>
    </source>
</reference>
<evidence type="ECO:0000259" key="3">
    <source>
        <dbReference type="Pfam" id="PF00460"/>
    </source>
</evidence>
<dbReference type="EMBL" id="LITQ01000034">
    <property type="protein sequence ID" value="OAA89275.1"/>
    <property type="molecule type" value="Genomic_DNA"/>
</dbReference>
<dbReference type="InterPro" id="IPR010930">
    <property type="entry name" value="Flg_bb/hook_C_dom"/>
</dbReference>
<sequence length="262" mass="28741">MLRAIWNSVSAMNAQQDKLNSISNNLANSDTVGYKKENVEFNDLVYETLNRKGYPTNSNGTNTINGTGVKATEWIRDNAQGPIQQTGLKTDMAIDGDGYFKVTLGNGTAAYERAGNFTVDRNGNLVDSNGNKLEVNLTAEGSSLFNSGTVFKDNNFKVDEKTGQIYMNVGNQSVLYGKINIYNAVGQDAMKSIGDNLYQPANNVQMNINTKAHIIQGSLEQSNVDLGREMTDMIMAQRSFELASKGLTTSDEMWGLINSMKR</sequence>
<evidence type="ECO:0000256" key="2">
    <source>
        <dbReference type="RuleBase" id="RU362116"/>
    </source>
</evidence>
<dbReference type="GO" id="GO:0071978">
    <property type="term" value="P:bacterial-type flagellum-dependent swarming motility"/>
    <property type="evidence" value="ECO:0007669"/>
    <property type="project" value="TreeGrafter"/>
</dbReference>
<dbReference type="InterPro" id="IPR037925">
    <property type="entry name" value="FlgE/F/G-like"/>
</dbReference>
<organism evidence="6 8">
    <name type="scientific">Clostridium coskatii</name>
    <dbReference type="NCBI Taxonomy" id="1705578"/>
    <lineage>
        <taxon>Bacteria</taxon>
        <taxon>Bacillati</taxon>
        <taxon>Bacillota</taxon>
        <taxon>Clostridia</taxon>
        <taxon>Eubacteriales</taxon>
        <taxon>Clostridiaceae</taxon>
        <taxon>Clostridium</taxon>
    </lineage>
</organism>
<proteinExistence type="inferred from homology"/>
<dbReference type="InterPro" id="IPR019776">
    <property type="entry name" value="Flagellar_basal_body_rod_CS"/>
</dbReference>
<dbReference type="Proteomes" id="UP000093694">
    <property type="component" value="Unassembled WGS sequence"/>
</dbReference>
<dbReference type="PATRIC" id="fig|1705578.3.peg.2792"/>
<feature type="domain" description="Flagellar basal body rod protein N-terminal" evidence="3">
    <location>
        <begin position="7"/>
        <end position="35"/>
    </location>
</feature>
<dbReference type="PROSITE" id="PS00588">
    <property type="entry name" value="FLAGELLA_BB_ROD"/>
    <property type="match status" value="1"/>
</dbReference>
<feature type="domain" description="Flagellar hook protein FlgE/F/G-like D1" evidence="5">
    <location>
        <begin position="93"/>
        <end position="138"/>
    </location>
</feature>
<accession>A0A162J272</accession>
<dbReference type="InterPro" id="IPR053967">
    <property type="entry name" value="LlgE_F_G-like_D1"/>
</dbReference>
<dbReference type="GO" id="GO:0009425">
    <property type="term" value="C:bacterial-type flagellum basal body"/>
    <property type="evidence" value="ECO:0007669"/>
    <property type="project" value="UniProtKB-SubCell"/>
</dbReference>
<dbReference type="NCBIfam" id="TIGR03506">
    <property type="entry name" value="FlgEFG_subfam"/>
    <property type="match status" value="1"/>
</dbReference>
<dbReference type="InterPro" id="IPR001444">
    <property type="entry name" value="Flag_bb_rod_N"/>
</dbReference>
<evidence type="ECO:0000313" key="6">
    <source>
        <dbReference type="EMBL" id="OAA89275.1"/>
    </source>
</evidence>
<dbReference type="PANTHER" id="PTHR30435">
    <property type="entry name" value="FLAGELLAR PROTEIN"/>
    <property type="match status" value="1"/>
</dbReference>
<dbReference type="SUPFAM" id="SSF117143">
    <property type="entry name" value="Flagellar hook protein flgE"/>
    <property type="match status" value="1"/>
</dbReference>
<dbReference type="RefSeq" id="WP_013237710.1">
    <property type="nucleotide sequence ID" value="NZ_LITQ01000034.1"/>
</dbReference>
<keyword evidence="2" id="KW-0975">Bacterial flagellum</keyword>
<evidence type="ECO:0000256" key="1">
    <source>
        <dbReference type="ARBA" id="ARBA00009677"/>
    </source>
</evidence>
<dbReference type="AlphaFoldDB" id="A0A162J272"/>
<feature type="domain" description="Flagellar basal-body/hook protein C-terminal" evidence="4">
    <location>
        <begin position="216"/>
        <end position="260"/>
    </location>
</feature>
<evidence type="ECO:0000259" key="4">
    <source>
        <dbReference type="Pfam" id="PF06429"/>
    </source>
</evidence>
<protein>
    <submittedName>
        <fullName evidence="6">Flagellar basal-body rod protein FlgG</fullName>
    </submittedName>
</protein>
<dbReference type="Pfam" id="PF06429">
    <property type="entry name" value="Flg_bbr_C"/>
    <property type="match status" value="1"/>
</dbReference>
<evidence type="ECO:0000259" key="5">
    <source>
        <dbReference type="Pfam" id="PF22692"/>
    </source>
</evidence>
<dbReference type="PANTHER" id="PTHR30435:SF19">
    <property type="entry name" value="FLAGELLAR BASAL-BODY ROD PROTEIN FLGG"/>
    <property type="match status" value="1"/>
</dbReference>